<evidence type="ECO:0000259" key="3">
    <source>
        <dbReference type="Pfam" id="PF01464"/>
    </source>
</evidence>
<dbReference type="Pfam" id="PF01464">
    <property type="entry name" value="SLT"/>
    <property type="match status" value="1"/>
</dbReference>
<evidence type="ECO:0000256" key="2">
    <source>
        <dbReference type="SAM" id="SignalP"/>
    </source>
</evidence>
<gene>
    <name evidence="4" type="ORF">SAJA_13110</name>
</gene>
<dbReference type="InterPro" id="IPR023346">
    <property type="entry name" value="Lysozyme-like_dom_sf"/>
</dbReference>
<comment type="similarity">
    <text evidence="1">Belongs to the transglycosylase Slt family.</text>
</comment>
<dbReference type="Proteomes" id="UP000285310">
    <property type="component" value="Unassembled WGS sequence"/>
</dbReference>
<evidence type="ECO:0000256" key="1">
    <source>
        <dbReference type="ARBA" id="ARBA00007734"/>
    </source>
</evidence>
<evidence type="ECO:0000313" key="5">
    <source>
        <dbReference type="Proteomes" id="UP000285310"/>
    </source>
</evidence>
<feature type="signal peptide" evidence="2">
    <location>
        <begin position="1"/>
        <end position="19"/>
    </location>
</feature>
<dbReference type="SUPFAM" id="SSF53955">
    <property type="entry name" value="Lysozyme-like"/>
    <property type="match status" value="1"/>
</dbReference>
<comment type="caution">
    <text evidence="4">The sequence shown here is derived from an EMBL/GenBank/DDBJ whole genome shotgun (WGS) entry which is preliminary data.</text>
</comment>
<dbReference type="OrthoDB" id="92254at2"/>
<evidence type="ECO:0000313" key="4">
    <source>
        <dbReference type="EMBL" id="ROO25465.1"/>
    </source>
</evidence>
<protein>
    <submittedName>
        <fullName evidence="4">Transglycosylase</fullName>
    </submittedName>
</protein>
<proteinExistence type="inferred from homology"/>
<dbReference type="PANTHER" id="PTHR37423">
    <property type="entry name" value="SOLUBLE LYTIC MUREIN TRANSGLYCOSYLASE-RELATED"/>
    <property type="match status" value="1"/>
</dbReference>
<dbReference type="EMBL" id="AYKG01000048">
    <property type="protein sequence ID" value="ROO25465.1"/>
    <property type="molecule type" value="Genomic_DNA"/>
</dbReference>
<keyword evidence="5" id="KW-1185">Reference proteome</keyword>
<dbReference type="AlphaFoldDB" id="A0A423PIQ3"/>
<feature type="chain" id="PRO_5019396635" evidence="2">
    <location>
        <begin position="20"/>
        <end position="190"/>
    </location>
</feature>
<organism evidence="4 5">
    <name type="scientific">Salinisphaera japonica YTM-1</name>
    <dbReference type="NCBI Taxonomy" id="1209778"/>
    <lineage>
        <taxon>Bacteria</taxon>
        <taxon>Pseudomonadati</taxon>
        <taxon>Pseudomonadota</taxon>
        <taxon>Gammaproteobacteria</taxon>
        <taxon>Salinisphaerales</taxon>
        <taxon>Salinisphaeraceae</taxon>
        <taxon>Salinisphaera</taxon>
    </lineage>
</organism>
<feature type="domain" description="Transglycosylase SLT" evidence="3">
    <location>
        <begin position="81"/>
        <end position="173"/>
    </location>
</feature>
<dbReference type="PANTHER" id="PTHR37423:SF2">
    <property type="entry name" value="MEMBRANE-BOUND LYTIC MUREIN TRANSGLYCOSYLASE C"/>
    <property type="match status" value="1"/>
</dbReference>
<dbReference type="InterPro" id="IPR008258">
    <property type="entry name" value="Transglycosylase_SLT_dom_1"/>
</dbReference>
<dbReference type="Gene3D" id="1.10.530.10">
    <property type="match status" value="1"/>
</dbReference>
<dbReference type="RefSeq" id="WP_123659081.1">
    <property type="nucleotide sequence ID" value="NZ_AYKG01000048.1"/>
</dbReference>
<dbReference type="InParanoid" id="A0A423PIQ3"/>
<name>A0A423PIQ3_9GAMM</name>
<sequence>MRRAGVVLACLLVWGTAWPAARAPATLNPAMRATLARAVAASPGFDNRFAAEVWLVDMSRRLAHFVPDVTRRLALLRDVHAAASEAGVSPEVVLAVIEVESHFKRFALSSAGARGLMQVMPFWRDEIGTADDNLFARATNLRYGCAILAVYLAREHGRLAPALARYNGSTGRTIYSDRVLAALRRHWRID</sequence>
<keyword evidence="2" id="KW-0732">Signal</keyword>
<reference evidence="4 5" key="1">
    <citation type="submission" date="2013-10" db="EMBL/GenBank/DDBJ databases">
        <title>Salinisphaera japonica YTM-1 Genome Sequencing.</title>
        <authorList>
            <person name="Lai Q."/>
            <person name="Li C."/>
            <person name="Shao Z."/>
        </authorList>
    </citation>
    <scope>NUCLEOTIDE SEQUENCE [LARGE SCALE GENOMIC DNA]</scope>
    <source>
        <strain evidence="4 5">YTM-1</strain>
    </source>
</reference>
<accession>A0A423PIQ3</accession>